<keyword evidence="7 15" id="KW-0949">S-adenosyl-L-methionine</keyword>
<dbReference type="SMART" id="SM00729">
    <property type="entry name" value="Elp3"/>
    <property type="match status" value="1"/>
</dbReference>
<evidence type="ECO:0000256" key="15">
    <source>
        <dbReference type="PIRNR" id="PIRNR000167"/>
    </source>
</evidence>
<evidence type="ECO:0000313" key="18">
    <source>
        <dbReference type="Proteomes" id="UP001279860"/>
    </source>
</evidence>
<dbReference type="EMBL" id="JAWRCP010000001">
    <property type="protein sequence ID" value="MDW6091303.1"/>
    <property type="molecule type" value="Genomic_DNA"/>
</dbReference>
<dbReference type="PANTHER" id="PTHR13932:SF6">
    <property type="entry name" value="OXYGEN-INDEPENDENT COPROPORPHYRINOGEN III OXIDASE"/>
    <property type="match status" value="1"/>
</dbReference>
<comment type="similarity">
    <text evidence="3 15">Belongs to the anaerobic coproporphyrinogen-III oxidase family.</text>
</comment>
<evidence type="ECO:0000256" key="11">
    <source>
        <dbReference type="ARBA" id="ARBA00023014"/>
    </source>
</evidence>
<dbReference type="SFLD" id="SFLDF00277">
    <property type="entry name" value="oxygen-independent_coproporphy"/>
    <property type="match status" value="1"/>
</dbReference>
<comment type="cofactor">
    <cofactor evidence="15">
        <name>[4Fe-4S] cluster</name>
        <dbReference type="ChEBI" id="CHEBI:49883"/>
    </cofactor>
    <text evidence="15">Binds 1 [4Fe-4S] cluster. The cluster is coordinated with 3 cysteines and an exchangeable S-adenosyl-L-methionine.</text>
</comment>
<comment type="function">
    <text evidence="13">Involved in the heme biosynthesis. Catalyzes the anaerobic oxidative decarboxylation of propionate groups of rings A and B of coproporphyrinogen III to yield the vinyl groups in protoporphyrinogen IX.</text>
</comment>
<keyword evidence="11 15" id="KW-0411">Iron-sulfur</keyword>
<name>A0ABU4IQ88_9VIBR</name>
<dbReference type="Gene3D" id="1.10.10.920">
    <property type="match status" value="1"/>
</dbReference>
<dbReference type="SFLD" id="SFLDS00029">
    <property type="entry name" value="Radical_SAM"/>
    <property type="match status" value="1"/>
</dbReference>
<dbReference type="InterPro" id="IPR004558">
    <property type="entry name" value="Coprogen_oxidase_HemN"/>
</dbReference>
<dbReference type="EC" id="1.3.98.3" evidence="15"/>
<comment type="subunit">
    <text evidence="4">Monomer.</text>
</comment>
<keyword evidence="10 15" id="KW-0408">Iron</keyword>
<dbReference type="SFLD" id="SFLDG01065">
    <property type="entry name" value="anaerobic_coproporphyrinogen-I"/>
    <property type="match status" value="1"/>
</dbReference>
<comment type="catalytic activity">
    <reaction evidence="14 15">
        <text>coproporphyrinogen III + 2 S-adenosyl-L-methionine = protoporphyrinogen IX + 2 5'-deoxyadenosine + 2 L-methionine + 2 CO2</text>
        <dbReference type="Rhea" id="RHEA:15425"/>
        <dbReference type="ChEBI" id="CHEBI:16526"/>
        <dbReference type="ChEBI" id="CHEBI:17319"/>
        <dbReference type="ChEBI" id="CHEBI:57307"/>
        <dbReference type="ChEBI" id="CHEBI:57309"/>
        <dbReference type="ChEBI" id="CHEBI:57844"/>
        <dbReference type="ChEBI" id="CHEBI:59789"/>
        <dbReference type="EC" id="1.3.98.3"/>
    </reaction>
</comment>
<keyword evidence="6 15" id="KW-0963">Cytoplasm</keyword>
<evidence type="ECO:0000256" key="3">
    <source>
        <dbReference type="ARBA" id="ARBA00005493"/>
    </source>
</evidence>
<dbReference type="PROSITE" id="PS51918">
    <property type="entry name" value="RADICAL_SAM"/>
    <property type="match status" value="1"/>
</dbReference>
<keyword evidence="12 15" id="KW-0627">Porphyrin biosynthesis</keyword>
<reference evidence="17 18" key="1">
    <citation type="submission" date="2023-11" db="EMBL/GenBank/DDBJ databases">
        <title>Plant-associative lifestyle of Vibrio porteresiae and its evolutionary dynamics.</title>
        <authorList>
            <person name="Rameshkumar N."/>
            <person name="Kirti K."/>
        </authorList>
    </citation>
    <scope>NUCLEOTIDE SEQUENCE [LARGE SCALE GENOMIC DNA]</scope>
    <source>
        <strain evidence="17 18">MSSRF7</strain>
    </source>
</reference>
<keyword evidence="8 15" id="KW-0479">Metal-binding</keyword>
<dbReference type="PIRSF" id="PIRSF000167">
    <property type="entry name" value="HemN"/>
    <property type="match status" value="1"/>
</dbReference>
<evidence type="ECO:0000256" key="14">
    <source>
        <dbReference type="ARBA" id="ARBA00048321"/>
    </source>
</evidence>
<keyword evidence="5 15" id="KW-0004">4Fe-4S</keyword>
<organism evidence="17 18">
    <name type="scientific">Vibrio rhizosphaerae</name>
    <dbReference type="NCBI Taxonomy" id="398736"/>
    <lineage>
        <taxon>Bacteria</taxon>
        <taxon>Pseudomonadati</taxon>
        <taxon>Pseudomonadota</taxon>
        <taxon>Gammaproteobacteria</taxon>
        <taxon>Vibrionales</taxon>
        <taxon>Vibrionaceae</taxon>
        <taxon>Vibrio</taxon>
    </lineage>
</organism>
<dbReference type="Pfam" id="PF06969">
    <property type="entry name" value="HemN_C"/>
    <property type="match status" value="1"/>
</dbReference>
<protein>
    <recommendedName>
        <fullName evidence="15">Coproporphyrinogen-III oxidase</fullName>
        <ecNumber evidence="15">1.3.98.3</ecNumber>
    </recommendedName>
</protein>
<dbReference type="InterPro" id="IPR023404">
    <property type="entry name" value="rSAM_horseshoe"/>
</dbReference>
<dbReference type="PANTHER" id="PTHR13932">
    <property type="entry name" value="COPROPORPHYRINIGEN III OXIDASE"/>
    <property type="match status" value="1"/>
</dbReference>
<dbReference type="GO" id="GO:0051989">
    <property type="term" value="F:coproporphyrinogen dehydrogenase activity"/>
    <property type="evidence" value="ECO:0007669"/>
    <property type="project" value="UniProtKB-EC"/>
</dbReference>
<evidence type="ECO:0000313" key="17">
    <source>
        <dbReference type="EMBL" id="MDW6091303.1"/>
    </source>
</evidence>
<accession>A0ABU4IQ88</accession>
<dbReference type="Proteomes" id="UP001279860">
    <property type="component" value="Unassembled WGS sequence"/>
</dbReference>
<keyword evidence="18" id="KW-1185">Reference proteome</keyword>
<evidence type="ECO:0000256" key="13">
    <source>
        <dbReference type="ARBA" id="ARBA00024295"/>
    </source>
</evidence>
<evidence type="ECO:0000256" key="7">
    <source>
        <dbReference type="ARBA" id="ARBA00022691"/>
    </source>
</evidence>
<evidence type="ECO:0000256" key="12">
    <source>
        <dbReference type="ARBA" id="ARBA00023244"/>
    </source>
</evidence>
<evidence type="ECO:0000256" key="9">
    <source>
        <dbReference type="ARBA" id="ARBA00023002"/>
    </source>
</evidence>
<dbReference type="InterPro" id="IPR010723">
    <property type="entry name" value="HemN_C"/>
</dbReference>
<evidence type="ECO:0000256" key="1">
    <source>
        <dbReference type="ARBA" id="ARBA00004496"/>
    </source>
</evidence>
<comment type="caution">
    <text evidence="17">The sequence shown here is derived from an EMBL/GenBank/DDBJ whole genome shotgun (WGS) entry which is preliminary data.</text>
</comment>
<evidence type="ECO:0000256" key="4">
    <source>
        <dbReference type="ARBA" id="ARBA00011245"/>
    </source>
</evidence>
<gene>
    <name evidence="17" type="primary">hemN</name>
    <name evidence="17" type="ORF">SBX64_01805</name>
</gene>
<keyword evidence="9 15" id="KW-0560">Oxidoreductase</keyword>
<comment type="pathway">
    <text evidence="2 15">Porphyrin-containing compound metabolism; protoporphyrin-IX biosynthesis; protoporphyrinogen-IX from coproporphyrinogen-III (AdoMet route): step 1/1.</text>
</comment>
<dbReference type="Gene3D" id="3.80.30.20">
    <property type="entry name" value="tm_1862 like domain"/>
    <property type="match status" value="1"/>
</dbReference>
<dbReference type="NCBIfam" id="TIGR00538">
    <property type="entry name" value="hemN"/>
    <property type="match status" value="1"/>
</dbReference>
<dbReference type="InterPro" id="IPR058240">
    <property type="entry name" value="rSAM_sf"/>
</dbReference>
<dbReference type="InterPro" id="IPR006638">
    <property type="entry name" value="Elp3/MiaA/NifB-like_rSAM"/>
</dbReference>
<proteinExistence type="inferred from homology"/>
<feature type="domain" description="Radical SAM core" evidence="16">
    <location>
        <begin position="51"/>
        <end position="283"/>
    </location>
</feature>
<dbReference type="RefSeq" id="WP_038185450.1">
    <property type="nucleotide sequence ID" value="NZ_AP024903.1"/>
</dbReference>
<evidence type="ECO:0000259" key="16">
    <source>
        <dbReference type="PROSITE" id="PS51918"/>
    </source>
</evidence>
<comment type="subcellular location">
    <subcellularLocation>
        <location evidence="1 15">Cytoplasm</location>
    </subcellularLocation>
</comment>
<dbReference type="InterPro" id="IPR034505">
    <property type="entry name" value="Coproporphyrinogen-III_oxidase"/>
</dbReference>
<evidence type="ECO:0000256" key="5">
    <source>
        <dbReference type="ARBA" id="ARBA00022485"/>
    </source>
</evidence>
<evidence type="ECO:0000256" key="2">
    <source>
        <dbReference type="ARBA" id="ARBA00004785"/>
    </source>
</evidence>
<evidence type="ECO:0000256" key="6">
    <source>
        <dbReference type="ARBA" id="ARBA00022490"/>
    </source>
</evidence>
<dbReference type="InterPro" id="IPR007197">
    <property type="entry name" value="rSAM"/>
</dbReference>
<sequence>MFQQVSRQQVVWDQAMLDKYSYSGPRYTSYPTAVEFHEAFTIADFDMACAQYPERPLSLYIHIPFCHKLCYYCGCNKVVTRHSHKADEYLDMLELEIRQRASLLAGRRVVQLHFGGGTPTFLTAPQITRLMTLIRQEFDFEPEAEISIEVDPREIQLDILDHLYQEGFNRLSIGVQDFNKEVQLLINRIQDETFIFALAERAQALGFRSTNLDLIYGLPKQTPHSFARTLKRVLEMKPGRLSVFNYAHMPQLFAAQRKIKEDFLPSTQERMEILQMTIGTLTDAGYQFIGMDHFALPEDDLAVAQRAGCLHRNFQGYTTHGDCDLIGFGVSAISMVGDAYAQNQKELKLYYQQVEHQRHALWKGVALDQDDLARRDVIKQLMCNFTLDKTQIERTHQLDFDRYFQSDLALLEHFIADELVLVSERQLTVTPKGRLLIRNICMCFDRYLRERARQQQFSRVI</sequence>
<dbReference type="SUPFAM" id="SSF102114">
    <property type="entry name" value="Radical SAM enzymes"/>
    <property type="match status" value="1"/>
</dbReference>
<evidence type="ECO:0000256" key="10">
    <source>
        <dbReference type="ARBA" id="ARBA00023004"/>
    </source>
</evidence>
<dbReference type="Pfam" id="PF04055">
    <property type="entry name" value="Radical_SAM"/>
    <property type="match status" value="1"/>
</dbReference>
<dbReference type="CDD" id="cd01335">
    <property type="entry name" value="Radical_SAM"/>
    <property type="match status" value="1"/>
</dbReference>
<evidence type="ECO:0000256" key="8">
    <source>
        <dbReference type="ARBA" id="ARBA00022723"/>
    </source>
</evidence>